<proteinExistence type="predicted"/>
<keyword evidence="1" id="KW-0805">Transcription regulation</keyword>
<evidence type="ECO:0000256" key="1">
    <source>
        <dbReference type="ARBA" id="ARBA00023015"/>
    </source>
</evidence>
<dbReference type="PANTHER" id="PTHR30146">
    <property type="entry name" value="LACI-RELATED TRANSCRIPTIONAL REPRESSOR"/>
    <property type="match status" value="1"/>
</dbReference>
<evidence type="ECO:0000259" key="4">
    <source>
        <dbReference type="PROSITE" id="PS50932"/>
    </source>
</evidence>
<dbReference type="InterPro" id="IPR010982">
    <property type="entry name" value="Lambda_DNA-bd_dom_sf"/>
</dbReference>
<dbReference type="Proteomes" id="UP001207918">
    <property type="component" value="Unassembled WGS sequence"/>
</dbReference>
<dbReference type="PANTHER" id="PTHR30146:SF109">
    <property type="entry name" value="HTH-TYPE TRANSCRIPTIONAL REGULATOR GALS"/>
    <property type="match status" value="1"/>
</dbReference>
<dbReference type="GO" id="GO:0003677">
    <property type="term" value="F:DNA binding"/>
    <property type="evidence" value="ECO:0007669"/>
    <property type="project" value="UniProtKB-KW"/>
</dbReference>
<sequence>MKVTLKDIAEETGYSISTVSRVLNGSDKISKQARRKIYQTAKQLKYPIYRTLNGDKIVDSLKICFVVTGFHVGEFYASLFQGMSKAAEEYSAQLSLISMKKSFEDTVEAIKELSQGKFEGLVLFAPEFKKEHYNILLDELPDDFPIISNGLIENPVVSTVTFDGYSGGFMAGEHFKNQKYQRCGIIKGPFKKAEARYRVNGFRDQVVQAPDMEISWEYQGDFSFEAGKKAFESFQQVKEEDKPEAIFASNDAMGHGFLEEALALGYKVPGDLALIGFDDLPICMRHRPTISSIHTDYKKLGKVTIEKMKEMLANPDQQEGILSFVPVSLKHRESS</sequence>
<dbReference type="InterPro" id="IPR046335">
    <property type="entry name" value="LacI/GalR-like_sensor"/>
</dbReference>
<evidence type="ECO:0000313" key="6">
    <source>
        <dbReference type="Proteomes" id="UP001207918"/>
    </source>
</evidence>
<dbReference type="Pfam" id="PF13377">
    <property type="entry name" value="Peripla_BP_3"/>
    <property type="match status" value="1"/>
</dbReference>
<dbReference type="InterPro" id="IPR028082">
    <property type="entry name" value="Peripla_BP_I"/>
</dbReference>
<name>A0ABT3PMZ2_9BACT</name>
<organism evidence="5 6">
    <name type="scientific">Fodinibius salsisoli</name>
    <dbReference type="NCBI Taxonomy" id="2820877"/>
    <lineage>
        <taxon>Bacteria</taxon>
        <taxon>Pseudomonadati</taxon>
        <taxon>Balneolota</taxon>
        <taxon>Balneolia</taxon>
        <taxon>Balneolales</taxon>
        <taxon>Balneolaceae</taxon>
        <taxon>Fodinibius</taxon>
    </lineage>
</organism>
<dbReference type="RefSeq" id="WP_265765218.1">
    <property type="nucleotide sequence ID" value="NZ_JAGGJA010000003.1"/>
</dbReference>
<dbReference type="PROSITE" id="PS50932">
    <property type="entry name" value="HTH_LACI_2"/>
    <property type="match status" value="1"/>
</dbReference>
<comment type="caution">
    <text evidence="5">The sequence shown here is derived from an EMBL/GenBank/DDBJ whole genome shotgun (WGS) entry which is preliminary data.</text>
</comment>
<protein>
    <submittedName>
        <fullName evidence="5">LacI family DNA-binding transcriptional regulator</fullName>
    </submittedName>
</protein>
<keyword evidence="3" id="KW-0804">Transcription</keyword>
<dbReference type="SMART" id="SM00354">
    <property type="entry name" value="HTH_LACI"/>
    <property type="match status" value="1"/>
</dbReference>
<dbReference type="CDD" id="cd01392">
    <property type="entry name" value="HTH_LacI"/>
    <property type="match status" value="1"/>
</dbReference>
<reference evidence="5 6" key="1">
    <citation type="submission" date="2021-03" db="EMBL/GenBank/DDBJ databases">
        <title>Aliifodinibius sp. nov., a new bacterium isolated from saline soil.</title>
        <authorList>
            <person name="Galisteo C."/>
            <person name="De La Haba R."/>
            <person name="Sanchez-Porro C."/>
            <person name="Ventosa A."/>
        </authorList>
    </citation>
    <scope>NUCLEOTIDE SEQUENCE [LARGE SCALE GENOMIC DNA]</scope>
    <source>
        <strain evidence="5 6">1BSP15-2V2</strain>
    </source>
</reference>
<dbReference type="Gene3D" id="3.40.50.2300">
    <property type="match status" value="2"/>
</dbReference>
<evidence type="ECO:0000256" key="3">
    <source>
        <dbReference type="ARBA" id="ARBA00023163"/>
    </source>
</evidence>
<dbReference type="Pfam" id="PF00356">
    <property type="entry name" value="LacI"/>
    <property type="match status" value="1"/>
</dbReference>
<dbReference type="SUPFAM" id="SSF47413">
    <property type="entry name" value="lambda repressor-like DNA-binding domains"/>
    <property type="match status" value="1"/>
</dbReference>
<dbReference type="Gene3D" id="1.10.260.40">
    <property type="entry name" value="lambda repressor-like DNA-binding domains"/>
    <property type="match status" value="1"/>
</dbReference>
<dbReference type="CDD" id="cd06267">
    <property type="entry name" value="PBP1_LacI_sugar_binding-like"/>
    <property type="match status" value="1"/>
</dbReference>
<dbReference type="SUPFAM" id="SSF53822">
    <property type="entry name" value="Periplasmic binding protein-like I"/>
    <property type="match status" value="1"/>
</dbReference>
<evidence type="ECO:0000313" key="5">
    <source>
        <dbReference type="EMBL" id="MCW9706509.1"/>
    </source>
</evidence>
<feature type="domain" description="HTH lacI-type" evidence="4">
    <location>
        <begin position="3"/>
        <end position="46"/>
    </location>
</feature>
<dbReference type="InterPro" id="IPR000843">
    <property type="entry name" value="HTH_LacI"/>
</dbReference>
<keyword evidence="6" id="KW-1185">Reference proteome</keyword>
<accession>A0ABT3PMZ2</accession>
<dbReference type="EMBL" id="JAGGJA010000003">
    <property type="protein sequence ID" value="MCW9706509.1"/>
    <property type="molecule type" value="Genomic_DNA"/>
</dbReference>
<evidence type="ECO:0000256" key="2">
    <source>
        <dbReference type="ARBA" id="ARBA00023125"/>
    </source>
</evidence>
<keyword evidence="2 5" id="KW-0238">DNA-binding</keyword>
<gene>
    <name evidence="5" type="ORF">J6I44_06565</name>
</gene>